<feature type="domain" description="DUF7579" evidence="10">
    <location>
        <begin position="464"/>
        <end position="577"/>
    </location>
</feature>
<dbReference type="InterPro" id="IPR056001">
    <property type="entry name" value="DUF7579"/>
</dbReference>
<reference evidence="12 13" key="1">
    <citation type="journal article" date="2022" name="Nat. Plants">
        <title>Genomes of leafy and leafless Platanthera orchids illuminate the evolution of mycoheterotrophy.</title>
        <authorList>
            <person name="Li M.H."/>
            <person name="Liu K.W."/>
            <person name="Li Z."/>
            <person name="Lu H.C."/>
            <person name="Ye Q.L."/>
            <person name="Zhang D."/>
            <person name="Wang J.Y."/>
            <person name="Li Y.F."/>
            <person name="Zhong Z.M."/>
            <person name="Liu X."/>
            <person name="Yu X."/>
            <person name="Liu D.K."/>
            <person name="Tu X.D."/>
            <person name="Liu B."/>
            <person name="Hao Y."/>
            <person name="Liao X.Y."/>
            <person name="Jiang Y.T."/>
            <person name="Sun W.H."/>
            <person name="Chen J."/>
            <person name="Chen Y.Q."/>
            <person name="Ai Y."/>
            <person name="Zhai J.W."/>
            <person name="Wu S.S."/>
            <person name="Zhou Z."/>
            <person name="Hsiao Y.Y."/>
            <person name="Wu W.L."/>
            <person name="Chen Y.Y."/>
            <person name="Lin Y.F."/>
            <person name="Hsu J.L."/>
            <person name="Li C.Y."/>
            <person name="Wang Z.W."/>
            <person name="Zhao X."/>
            <person name="Zhong W.Y."/>
            <person name="Ma X.K."/>
            <person name="Ma L."/>
            <person name="Huang J."/>
            <person name="Chen G.Z."/>
            <person name="Huang M.Z."/>
            <person name="Huang L."/>
            <person name="Peng D.H."/>
            <person name="Luo Y.B."/>
            <person name="Zou S.Q."/>
            <person name="Chen S.P."/>
            <person name="Lan S."/>
            <person name="Tsai W.C."/>
            <person name="Van de Peer Y."/>
            <person name="Liu Z.J."/>
        </authorList>
    </citation>
    <scope>NUCLEOTIDE SEQUENCE [LARGE SCALE GENOMIC DNA]</scope>
    <source>
        <strain evidence="12">Lor287</strain>
    </source>
</reference>
<dbReference type="InterPro" id="IPR039877">
    <property type="entry name" value="TMEM131-like"/>
</dbReference>
<dbReference type="Proteomes" id="UP001418222">
    <property type="component" value="Unassembled WGS sequence"/>
</dbReference>
<dbReference type="AlphaFoldDB" id="A0AAP0B7E9"/>
<feature type="region of interest" description="Disordered" evidence="7">
    <location>
        <begin position="1016"/>
        <end position="1106"/>
    </location>
</feature>
<proteinExistence type="inferred from homology"/>
<dbReference type="EMBL" id="JBBWWQ010000014">
    <property type="protein sequence ID" value="KAK8931155.1"/>
    <property type="molecule type" value="Genomic_DNA"/>
</dbReference>
<dbReference type="GO" id="GO:0016020">
    <property type="term" value="C:membrane"/>
    <property type="evidence" value="ECO:0007669"/>
    <property type="project" value="UniProtKB-SubCell"/>
</dbReference>
<feature type="compositionally biased region" description="Polar residues" evidence="7">
    <location>
        <begin position="1072"/>
        <end position="1084"/>
    </location>
</feature>
<evidence type="ECO:0000256" key="3">
    <source>
        <dbReference type="ARBA" id="ARBA00022692"/>
    </source>
</evidence>
<comment type="similarity">
    <text evidence="2">Belongs to the TMEM131 family.</text>
</comment>
<dbReference type="InterPro" id="IPR022113">
    <property type="entry name" value="TMEM131L_N"/>
</dbReference>
<dbReference type="PANTHER" id="PTHR22050:SF0">
    <property type="entry name" value="TRANSMEMBRANE PROTEIN 131 HOMOLOG"/>
    <property type="match status" value="1"/>
</dbReference>
<feature type="compositionally biased region" description="Basic and acidic residues" evidence="7">
    <location>
        <begin position="1085"/>
        <end position="1099"/>
    </location>
</feature>
<keyword evidence="5 8" id="KW-1133">Transmembrane helix</keyword>
<feature type="compositionally biased region" description="Low complexity" evidence="7">
    <location>
        <begin position="1039"/>
        <end position="1057"/>
    </location>
</feature>
<feature type="domain" description="Transmembrane protein 131-like N-terminal" evidence="9">
    <location>
        <begin position="207"/>
        <end position="289"/>
    </location>
</feature>
<evidence type="ECO:0000259" key="9">
    <source>
        <dbReference type="Pfam" id="PF12371"/>
    </source>
</evidence>
<feature type="domain" description="TMEM131L fifth Ig-like" evidence="11">
    <location>
        <begin position="817"/>
        <end position="881"/>
    </location>
</feature>
<evidence type="ECO:0000256" key="2">
    <source>
        <dbReference type="ARBA" id="ARBA00006682"/>
    </source>
</evidence>
<evidence type="ECO:0000259" key="10">
    <source>
        <dbReference type="Pfam" id="PF24474"/>
    </source>
</evidence>
<gene>
    <name evidence="12" type="ORF">KSP39_PZI016996</name>
</gene>
<feature type="compositionally biased region" description="Basic and acidic residues" evidence="7">
    <location>
        <begin position="1061"/>
        <end position="1071"/>
    </location>
</feature>
<evidence type="ECO:0000256" key="5">
    <source>
        <dbReference type="ARBA" id="ARBA00022989"/>
    </source>
</evidence>
<evidence type="ECO:0000256" key="1">
    <source>
        <dbReference type="ARBA" id="ARBA00004479"/>
    </source>
</evidence>
<feature type="region of interest" description="Disordered" evidence="7">
    <location>
        <begin position="177"/>
        <end position="201"/>
    </location>
</feature>
<keyword evidence="4" id="KW-0732">Signal</keyword>
<organism evidence="12 13">
    <name type="scientific">Platanthera zijinensis</name>
    <dbReference type="NCBI Taxonomy" id="2320716"/>
    <lineage>
        <taxon>Eukaryota</taxon>
        <taxon>Viridiplantae</taxon>
        <taxon>Streptophyta</taxon>
        <taxon>Embryophyta</taxon>
        <taxon>Tracheophyta</taxon>
        <taxon>Spermatophyta</taxon>
        <taxon>Magnoliopsida</taxon>
        <taxon>Liliopsida</taxon>
        <taxon>Asparagales</taxon>
        <taxon>Orchidaceae</taxon>
        <taxon>Orchidoideae</taxon>
        <taxon>Orchideae</taxon>
        <taxon>Orchidinae</taxon>
        <taxon>Platanthera</taxon>
    </lineage>
</organism>
<keyword evidence="6 8" id="KW-0472">Membrane</keyword>
<evidence type="ECO:0000256" key="7">
    <source>
        <dbReference type="SAM" id="MobiDB-lite"/>
    </source>
</evidence>
<feature type="transmembrane region" description="Helical" evidence="8">
    <location>
        <begin position="912"/>
        <end position="930"/>
    </location>
</feature>
<accession>A0AAP0B7E9</accession>
<evidence type="ECO:0000256" key="8">
    <source>
        <dbReference type="SAM" id="Phobius"/>
    </source>
</evidence>
<comment type="caution">
    <text evidence="12">The sequence shown here is derived from an EMBL/GenBank/DDBJ whole genome shotgun (WGS) entry which is preliminary data.</text>
</comment>
<keyword evidence="3 8" id="KW-0812">Transmembrane</keyword>
<evidence type="ECO:0000313" key="13">
    <source>
        <dbReference type="Proteomes" id="UP001418222"/>
    </source>
</evidence>
<dbReference type="InterPro" id="IPR055437">
    <property type="entry name" value="TMEM131L_Ig_5"/>
</dbReference>
<keyword evidence="13" id="KW-1185">Reference proteome</keyword>
<dbReference type="PANTHER" id="PTHR22050">
    <property type="entry name" value="RW1 PROTEIN HOMOLOG"/>
    <property type="match status" value="1"/>
</dbReference>
<evidence type="ECO:0000259" key="11">
    <source>
        <dbReference type="Pfam" id="PF24501"/>
    </source>
</evidence>
<evidence type="ECO:0000313" key="12">
    <source>
        <dbReference type="EMBL" id="KAK8931155.1"/>
    </source>
</evidence>
<name>A0AAP0B7E9_9ASPA</name>
<dbReference type="Pfam" id="PF24501">
    <property type="entry name" value="Ig_TMEM131L_5"/>
    <property type="match status" value="1"/>
</dbReference>
<evidence type="ECO:0008006" key="14">
    <source>
        <dbReference type="Google" id="ProtNLM"/>
    </source>
</evidence>
<evidence type="ECO:0000256" key="6">
    <source>
        <dbReference type="ARBA" id="ARBA00023136"/>
    </source>
</evidence>
<dbReference type="Pfam" id="PF24474">
    <property type="entry name" value="DUF7579"/>
    <property type="match status" value="1"/>
</dbReference>
<feature type="compositionally biased region" description="Basic and acidic residues" evidence="7">
    <location>
        <begin position="177"/>
        <end position="187"/>
    </location>
</feature>
<feature type="transmembrane region" description="Helical" evidence="8">
    <location>
        <begin position="877"/>
        <end position="900"/>
    </location>
</feature>
<evidence type="ECO:0000256" key="4">
    <source>
        <dbReference type="ARBA" id="ARBA00022729"/>
    </source>
</evidence>
<comment type="subcellular location">
    <subcellularLocation>
        <location evidence="1">Membrane</location>
        <topology evidence="1">Single-pass type I membrane protein</topology>
    </subcellularLocation>
</comment>
<sequence>MMVIETEYVETFTLSSSLSSRSCVLCQSRPCWFLFMVFLVLCFPISMKSQLCADGVLAGCIFYGDFGSSVCDQQSFEGSNEPGDVCPFSGSFFFQSALVGSLGEKHDGRAPSFKVSNGSAQTARNSTFKMANGDVVSCYSTNSANGIPLLQGFKDKSVAAEREDFCEGSPVPDSCIKDSTAHRGDLDEHSEEEEAGVLMSSSSPEIEVRPPLLDWGTKNLYSPSLAILKVTNKHNESGLNVYDLFSTNTQFNAFGFKKFSLAPGESASISFVFLPRWLGSSSAQLVLQTSFGGFIIHAIGVATISPYQLQPFMGFNISTGKRLSGNLSLYNPSVDVLYVKEVEAWISISGSKKDHSSALVSCSAYRFQKYYVQSDSPIDSEWLSLRRGELGSSRVDFRPHQHWEVPPYSFKTIVELNLWPHLAGKVSGAICMKLGNSSQVTETVVLPIDIEVHERESYTDSSSSFSLHFDTLSPCKGKKTVFSVSLRNDASYLLNIVKVSEETSARDIFEIRYREGLLLFPGTVTQIASISYNHPFASKDKATENHNAAVNCLLTIKTNDSVNPDMSIPCHDLVLSSCLYHSGSHNIESESSYIKLFPKNEDEECASAFTPKSFEATESDDLALDNWRSQATSNTMSVLEDQELLFPVIQVGSHYSKWISVHNPSQKPIVMQLVLNSGSMVDHCKSNDELSERAFMIQSSHIDSEELRVGFSVAQHAVTEAFVHPQENAVFGPVIFRPSNRCMWRSFALIRSNLSGVEWLPIQAFGGSQVLVILEDSVPILNLDFDLHVLKTSNASSIESSSSFCSNLFSKDLFAKNIGELPLEVIKLKVSGTDCGSDGFKIHSCKGFHLAPGESRNLLISYQSDLSTAVVHRDLELSMGTGILVIPMKASVPIYILSICRKDFFRTMHWKLLLLLLASFILLILLIQIFPQIHAPLHWDARNSRSLSEDAKFEAAYFNRYPDSTHDSHDSAKKKLVKNCIDHQERGSLSQQTKNIINQIQTLEMPENCNLTVRVVRDKGRRRKRKSTGAALAAKFDVSSSQSGNSTPSSPLSPNISMPKHCTEDQSKEQKNSNSHGFDASNQARKAESAKFSDRKRFSSDQGQLSMTCKLTGKPSLLPSATFPGPGLGSSSFLASTSSIAPSARAPGSRLCKEETVRGEGNNDAAMNNFTYDIWGNHFSESMFSRTKESMSKLAPASEEDGSYSFFTRDPQSPMMMSMAMSASPGLEFSSS</sequence>
<protein>
    <recommendedName>
        <fullName evidence="14">Transmembrane protein 131-like N-terminal domain-containing protein</fullName>
    </recommendedName>
</protein>
<dbReference type="Pfam" id="PF12371">
    <property type="entry name" value="TMEM131_like_N"/>
    <property type="match status" value="1"/>
</dbReference>